<name>A0A106QCZ7_9BURK</name>
<comment type="caution">
    <text evidence="1">The sequence shown here is derived from an EMBL/GenBank/DDBJ whole genome shotgun (WGS) entry which is preliminary data.</text>
</comment>
<gene>
    <name evidence="1" type="ORF">WL29_22675</name>
</gene>
<dbReference type="EMBL" id="LPHD01000049">
    <property type="protein sequence ID" value="KWA84170.1"/>
    <property type="molecule type" value="Genomic_DNA"/>
</dbReference>
<organism evidence="1 2">
    <name type="scientific">Burkholderia ubonensis</name>
    <dbReference type="NCBI Taxonomy" id="101571"/>
    <lineage>
        <taxon>Bacteria</taxon>
        <taxon>Pseudomonadati</taxon>
        <taxon>Pseudomonadota</taxon>
        <taxon>Betaproteobacteria</taxon>
        <taxon>Burkholderiales</taxon>
        <taxon>Burkholderiaceae</taxon>
        <taxon>Burkholderia</taxon>
        <taxon>Burkholderia cepacia complex</taxon>
    </lineage>
</organism>
<accession>A0A106QCZ7</accession>
<protein>
    <submittedName>
        <fullName evidence="1">Uncharacterized protein</fullName>
    </submittedName>
</protein>
<sequence length="161" mass="17949">MNFFTRIDYMTLKPGNKTAGFFLAVAVPALQALSTVTVTEEEQLRLFADAQTRVRNSGLLAKELVEDCGLELYQGTAVPRYFWVNRMFGGSLGAQPEELGYLADPARVEGLGSELTYSPHNVDAPAAALVLMILVQTWSEWAWGKLLLAEERARKEEDHDR</sequence>
<reference evidence="1 2" key="1">
    <citation type="submission" date="2015-11" db="EMBL/GenBank/DDBJ databases">
        <title>Expanding the genomic diversity of Burkholderia species for the development of highly accurate diagnostics.</title>
        <authorList>
            <person name="Sahl J."/>
            <person name="Keim P."/>
            <person name="Wagner D."/>
        </authorList>
    </citation>
    <scope>NUCLEOTIDE SEQUENCE [LARGE SCALE GENOMIC DNA]</scope>
    <source>
        <strain evidence="1 2">MSMB2087WGS</strain>
    </source>
</reference>
<dbReference type="Proteomes" id="UP000060630">
    <property type="component" value="Unassembled WGS sequence"/>
</dbReference>
<dbReference type="AlphaFoldDB" id="A0A106QCZ7"/>
<dbReference type="RefSeq" id="WP_060192568.1">
    <property type="nucleotide sequence ID" value="NZ_LPHD01000049.1"/>
</dbReference>
<proteinExistence type="predicted"/>
<evidence type="ECO:0000313" key="2">
    <source>
        <dbReference type="Proteomes" id="UP000060630"/>
    </source>
</evidence>
<evidence type="ECO:0000313" key="1">
    <source>
        <dbReference type="EMBL" id="KWA84170.1"/>
    </source>
</evidence>